<evidence type="ECO:0000256" key="1">
    <source>
        <dbReference type="ARBA" id="ARBA00022814"/>
    </source>
</evidence>
<proteinExistence type="predicted"/>
<dbReference type="EMBL" id="JACHOO010000002">
    <property type="protein sequence ID" value="MBB5751894.1"/>
    <property type="molecule type" value="Genomic_DNA"/>
</dbReference>
<evidence type="ECO:0000313" key="5">
    <source>
        <dbReference type="EMBL" id="MBB5751894.1"/>
    </source>
</evidence>
<dbReference type="SMART" id="SM00738">
    <property type="entry name" value="NGN"/>
    <property type="match status" value="1"/>
</dbReference>
<dbReference type="SUPFAM" id="SSF82679">
    <property type="entry name" value="N-utilization substance G protein NusG, N-terminal domain"/>
    <property type="match status" value="1"/>
</dbReference>
<dbReference type="SUPFAM" id="SSF50104">
    <property type="entry name" value="Translation proteins SH3-like domain"/>
    <property type="match status" value="1"/>
</dbReference>
<dbReference type="InterPro" id="IPR043425">
    <property type="entry name" value="NusG-like"/>
</dbReference>
<name>A0A7W9CUH1_9HYPH</name>
<dbReference type="GO" id="GO:0006354">
    <property type="term" value="P:DNA-templated transcription elongation"/>
    <property type="evidence" value="ECO:0007669"/>
    <property type="project" value="InterPro"/>
</dbReference>
<dbReference type="InterPro" id="IPR006645">
    <property type="entry name" value="NGN-like_dom"/>
</dbReference>
<keyword evidence="2" id="KW-0805">Transcription regulation</keyword>
<sequence length="185" mass="20492">MAGGSDVMWQSMTSREIKASVPRWYVVYTQPHGESRAAINLRQQGFPVFLPTVRKTVRHARQFRTREAPFFPRYLFVGLSLDHDRWRSVNGTFGVSTLIMDGERPRAVPQAVMESLLSVADETGRLVLEPVLAIGQTVRLGSGPFAGLVGTLCELDEKGRVKVLLDLMNTKLAVSARDVNLLPAA</sequence>
<keyword evidence="6" id="KW-1185">Reference proteome</keyword>
<dbReference type="Proteomes" id="UP000523821">
    <property type="component" value="Unassembled WGS sequence"/>
</dbReference>
<dbReference type="PANTHER" id="PTHR30265:SF4">
    <property type="entry name" value="KOW MOTIF FAMILY PROTEIN, EXPRESSED"/>
    <property type="match status" value="1"/>
</dbReference>
<keyword evidence="3" id="KW-0804">Transcription</keyword>
<dbReference type="AlphaFoldDB" id="A0A7W9CUH1"/>
<feature type="domain" description="NusG-like N-terminal" evidence="4">
    <location>
        <begin position="21"/>
        <end position="120"/>
    </location>
</feature>
<reference evidence="5 6" key="1">
    <citation type="submission" date="2020-08" db="EMBL/GenBank/DDBJ databases">
        <title>Genomic Encyclopedia of Type Strains, Phase IV (KMG-IV): sequencing the most valuable type-strain genomes for metagenomic binning, comparative biology and taxonomic classification.</title>
        <authorList>
            <person name="Goeker M."/>
        </authorList>
    </citation>
    <scope>NUCLEOTIDE SEQUENCE [LARGE SCALE GENOMIC DNA]</scope>
    <source>
        <strain evidence="5 6">DSM 16268</strain>
    </source>
</reference>
<keyword evidence="1" id="KW-0889">Transcription antitermination</keyword>
<evidence type="ECO:0000256" key="2">
    <source>
        <dbReference type="ARBA" id="ARBA00023015"/>
    </source>
</evidence>
<dbReference type="Gene3D" id="3.30.70.940">
    <property type="entry name" value="NusG, N-terminal domain"/>
    <property type="match status" value="1"/>
</dbReference>
<dbReference type="GO" id="GO:0031564">
    <property type="term" value="P:transcription antitermination"/>
    <property type="evidence" value="ECO:0007669"/>
    <property type="project" value="UniProtKB-KW"/>
</dbReference>
<evidence type="ECO:0000313" key="6">
    <source>
        <dbReference type="Proteomes" id="UP000523821"/>
    </source>
</evidence>
<dbReference type="Pfam" id="PF02357">
    <property type="entry name" value="NusG"/>
    <property type="match status" value="1"/>
</dbReference>
<dbReference type="RefSeq" id="WP_183853072.1">
    <property type="nucleotide sequence ID" value="NZ_JACHOO010000002.1"/>
</dbReference>
<evidence type="ECO:0000259" key="4">
    <source>
        <dbReference type="SMART" id="SM00738"/>
    </source>
</evidence>
<accession>A0A7W9CUH1</accession>
<protein>
    <submittedName>
        <fullName evidence="5">Transcriptional antiterminator RfaH</fullName>
    </submittedName>
</protein>
<gene>
    <name evidence="5" type="ORF">GGQ63_000946</name>
</gene>
<comment type="caution">
    <text evidence="5">The sequence shown here is derived from an EMBL/GenBank/DDBJ whole genome shotgun (WGS) entry which is preliminary data.</text>
</comment>
<dbReference type="InterPro" id="IPR036735">
    <property type="entry name" value="NGN_dom_sf"/>
</dbReference>
<dbReference type="InterPro" id="IPR008991">
    <property type="entry name" value="Translation_prot_SH3-like_sf"/>
</dbReference>
<evidence type="ECO:0000256" key="3">
    <source>
        <dbReference type="ARBA" id="ARBA00023163"/>
    </source>
</evidence>
<dbReference type="PANTHER" id="PTHR30265">
    <property type="entry name" value="RHO-INTERACTING TRANSCRIPTION TERMINATION FACTOR NUSG"/>
    <property type="match status" value="1"/>
</dbReference>
<dbReference type="CDD" id="cd09892">
    <property type="entry name" value="NGN_SP_RfaH"/>
    <property type="match status" value="1"/>
</dbReference>
<organism evidence="5 6">
    <name type="scientific">Prosthecomicrobium pneumaticum</name>
    <dbReference type="NCBI Taxonomy" id="81895"/>
    <lineage>
        <taxon>Bacteria</taxon>
        <taxon>Pseudomonadati</taxon>
        <taxon>Pseudomonadota</taxon>
        <taxon>Alphaproteobacteria</taxon>
        <taxon>Hyphomicrobiales</taxon>
        <taxon>Kaistiaceae</taxon>
        <taxon>Prosthecomicrobium</taxon>
    </lineage>
</organism>
<dbReference type="CDD" id="cd06091">
    <property type="entry name" value="KOW_NusG"/>
    <property type="match status" value="1"/>
</dbReference>